<sequence length="49" mass="5529">MQETSSRLTDIVEEFRQQPPTNQAVSLNLVCRAMVHGMEVLAALHFNTD</sequence>
<protein>
    <submittedName>
        <fullName evidence="1">Uncharacterized protein</fullName>
    </submittedName>
</protein>
<dbReference type="AlphaFoldDB" id="A0A0A9B0C5"/>
<proteinExistence type="predicted"/>
<reference evidence="1" key="1">
    <citation type="submission" date="2014-09" db="EMBL/GenBank/DDBJ databases">
        <authorList>
            <person name="Magalhaes I.L.F."/>
            <person name="Oliveira U."/>
            <person name="Santos F.R."/>
            <person name="Vidigal T.H.D.A."/>
            <person name="Brescovit A.D."/>
            <person name="Santos A.J."/>
        </authorList>
    </citation>
    <scope>NUCLEOTIDE SEQUENCE</scope>
    <source>
        <tissue evidence="1">Shoot tissue taken approximately 20 cm above the soil surface</tissue>
    </source>
</reference>
<organism evidence="1">
    <name type="scientific">Arundo donax</name>
    <name type="common">Giant reed</name>
    <name type="synonym">Donax arundinaceus</name>
    <dbReference type="NCBI Taxonomy" id="35708"/>
    <lineage>
        <taxon>Eukaryota</taxon>
        <taxon>Viridiplantae</taxon>
        <taxon>Streptophyta</taxon>
        <taxon>Embryophyta</taxon>
        <taxon>Tracheophyta</taxon>
        <taxon>Spermatophyta</taxon>
        <taxon>Magnoliopsida</taxon>
        <taxon>Liliopsida</taxon>
        <taxon>Poales</taxon>
        <taxon>Poaceae</taxon>
        <taxon>PACMAD clade</taxon>
        <taxon>Arundinoideae</taxon>
        <taxon>Arundineae</taxon>
        <taxon>Arundo</taxon>
    </lineage>
</organism>
<dbReference type="EMBL" id="GBRH01245103">
    <property type="protein sequence ID" value="JAD52792.1"/>
    <property type="molecule type" value="Transcribed_RNA"/>
</dbReference>
<name>A0A0A9B0C5_ARUDO</name>
<evidence type="ECO:0000313" key="1">
    <source>
        <dbReference type="EMBL" id="JAD52792.1"/>
    </source>
</evidence>
<reference evidence="1" key="2">
    <citation type="journal article" date="2015" name="Data Brief">
        <title>Shoot transcriptome of the giant reed, Arundo donax.</title>
        <authorList>
            <person name="Barrero R.A."/>
            <person name="Guerrero F.D."/>
            <person name="Moolhuijzen P."/>
            <person name="Goolsby J.A."/>
            <person name="Tidwell J."/>
            <person name="Bellgard S.E."/>
            <person name="Bellgard M.I."/>
        </authorList>
    </citation>
    <scope>NUCLEOTIDE SEQUENCE</scope>
    <source>
        <tissue evidence="1">Shoot tissue taken approximately 20 cm above the soil surface</tissue>
    </source>
</reference>
<accession>A0A0A9B0C5</accession>